<evidence type="ECO:0000313" key="2">
    <source>
        <dbReference type="EMBL" id="RDH42029.1"/>
    </source>
</evidence>
<proteinExistence type="predicted"/>
<evidence type="ECO:0000313" key="3">
    <source>
        <dbReference type="Proteomes" id="UP000257039"/>
    </source>
</evidence>
<dbReference type="Proteomes" id="UP000257039">
    <property type="component" value="Unassembled WGS sequence"/>
</dbReference>
<reference evidence="2 3" key="1">
    <citation type="submission" date="2017-04" db="EMBL/GenBank/DDBJ databases">
        <title>Draft genome sequence of Zooshikella ganghwensis VG4 isolated from Red Sea sediments.</title>
        <authorList>
            <person name="Rehman Z."/>
            <person name="Alam I."/>
            <person name="Kamau A."/>
            <person name="Bajic V."/>
            <person name="Leiknes T."/>
        </authorList>
    </citation>
    <scope>NUCLEOTIDE SEQUENCE [LARGE SCALE GENOMIC DNA]</scope>
    <source>
        <strain evidence="2 3">VG4</strain>
    </source>
</reference>
<keyword evidence="3" id="KW-1185">Reference proteome</keyword>
<feature type="domain" description="Transposase IS30-like HTH" evidence="1">
    <location>
        <begin position="5"/>
        <end position="47"/>
    </location>
</feature>
<sequence length="63" mass="7326">MTKTYRLMALKERYQISAYLAAGFTRSAITEKLGPDKSSISREINRNIRLRGYYPKQAPMKKL</sequence>
<protein>
    <submittedName>
        <fullName evidence="2">Helix-turn-helix domain containing protein</fullName>
    </submittedName>
</protein>
<dbReference type="AlphaFoldDB" id="A0A4P9VHX0"/>
<evidence type="ECO:0000259" key="1">
    <source>
        <dbReference type="Pfam" id="PF13936"/>
    </source>
</evidence>
<comment type="caution">
    <text evidence="2">The sequence shown here is derived from an EMBL/GenBank/DDBJ whole genome shotgun (WGS) entry which is preliminary data.</text>
</comment>
<name>A0A4P9VHX0_9GAMM</name>
<gene>
    <name evidence="2" type="ORF">B9G39_00435</name>
</gene>
<dbReference type="EMBL" id="NDXW01000001">
    <property type="protein sequence ID" value="RDH42029.1"/>
    <property type="molecule type" value="Genomic_DNA"/>
</dbReference>
<dbReference type="RefSeq" id="WP_038290381.1">
    <property type="nucleotide sequence ID" value="NZ_NDXW01000001.1"/>
</dbReference>
<accession>A0A4P9VHX0</accession>
<dbReference type="Pfam" id="PF13936">
    <property type="entry name" value="HTH_38"/>
    <property type="match status" value="1"/>
</dbReference>
<dbReference type="InterPro" id="IPR025246">
    <property type="entry name" value="IS30-like_HTH"/>
</dbReference>
<organism evidence="2 3">
    <name type="scientific">Zooshikella ganghwensis</name>
    <dbReference type="NCBI Taxonomy" id="202772"/>
    <lineage>
        <taxon>Bacteria</taxon>
        <taxon>Pseudomonadati</taxon>
        <taxon>Pseudomonadota</taxon>
        <taxon>Gammaproteobacteria</taxon>
        <taxon>Oceanospirillales</taxon>
        <taxon>Zooshikellaceae</taxon>
        <taxon>Zooshikella</taxon>
    </lineage>
</organism>